<name>A0AAN7SQI8_9COLE</name>
<accession>A0AAN7SQI8</accession>
<comment type="caution">
    <text evidence="1">The sequence shown here is derived from an EMBL/GenBank/DDBJ whole genome shotgun (WGS) entry which is preliminary data.</text>
</comment>
<dbReference type="AlphaFoldDB" id="A0AAN7SQI8"/>
<sequence>MCRISVNGQEEQFLLYDNGVANDNKILIFGTQKNLELLGSSDHWYAAGTFNTTPPLFSQVYTIQGVKFNNCILSVFVLLTGKTELIYQQMIQALKEIKPNLEPITIMMNFERFETEFPGYFKTGCFFHLSQCIWRKVQENGKAARYANDAVFALQVKMLSGLGFLPTQDVIPGCEKLTDSQYYINDDDLQSISDYFEDVWIGRLNRRFQRPHYFHPYYGIAMKQQKMTFLKQITLWKAGIGVLRKLYLLNIQVFGNL</sequence>
<gene>
    <name evidence="1" type="ORF">RN001_000354</name>
</gene>
<proteinExistence type="predicted"/>
<organism evidence="1 2">
    <name type="scientific">Aquatica leii</name>
    <dbReference type="NCBI Taxonomy" id="1421715"/>
    <lineage>
        <taxon>Eukaryota</taxon>
        <taxon>Metazoa</taxon>
        <taxon>Ecdysozoa</taxon>
        <taxon>Arthropoda</taxon>
        <taxon>Hexapoda</taxon>
        <taxon>Insecta</taxon>
        <taxon>Pterygota</taxon>
        <taxon>Neoptera</taxon>
        <taxon>Endopterygota</taxon>
        <taxon>Coleoptera</taxon>
        <taxon>Polyphaga</taxon>
        <taxon>Elateriformia</taxon>
        <taxon>Elateroidea</taxon>
        <taxon>Lampyridae</taxon>
        <taxon>Luciolinae</taxon>
        <taxon>Aquatica</taxon>
    </lineage>
</organism>
<dbReference type="EMBL" id="JARPUR010000001">
    <property type="protein sequence ID" value="KAK4884083.1"/>
    <property type="molecule type" value="Genomic_DNA"/>
</dbReference>
<protein>
    <recommendedName>
        <fullName evidence="3">MULE transposase domain-containing protein</fullName>
    </recommendedName>
</protein>
<keyword evidence="2" id="KW-1185">Reference proteome</keyword>
<evidence type="ECO:0008006" key="3">
    <source>
        <dbReference type="Google" id="ProtNLM"/>
    </source>
</evidence>
<dbReference type="Proteomes" id="UP001353858">
    <property type="component" value="Unassembled WGS sequence"/>
</dbReference>
<evidence type="ECO:0000313" key="2">
    <source>
        <dbReference type="Proteomes" id="UP001353858"/>
    </source>
</evidence>
<reference evidence="2" key="1">
    <citation type="submission" date="2023-01" db="EMBL/GenBank/DDBJ databases">
        <title>Key to firefly adult light organ development and bioluminescence: homeobox transcription factors regulate luciferase expression and transportation to peroxisome.</title>
        <authorList>
            <person name="Fu X."/>
        </authorList>
    </citation>
    <scope>NUCLEOTIDE SEQUENCE [LARGE SCALE GENOMIC DNA]</scope>
</reference>
<evidence type="ECO:0000313" key="1">
    <source>
        <dbReference type="EMBL" id="KAK4884083.1"/>
    </source>
</evidence>